<keyword evidence="2" id="KW-1185">Reference proteome</keyword>
<dbReference type="KEGG" id="dpx:DAPPUDRAFT_107336"/>
<dbReference type="HOGENOM" id="CLU_900968_0_0_1"/>
<organism evidence="1 2">
    <name type="scientific">Daphnia pulex</name>
    <name type="common">Water flea</name>
    <dbReference type="NCBI Taxonomy" id="6669"/>
    <lineage>
        <taxon>Eukaryota</taxon>
        <taxon>Metazoa</taxon>
        <taxon>Ecdysozoa</taxon>
        <taxon>Arthropoda</taxon>
        <taxon>Crustacea</taxon>
        <taxon>Branchiopoda</taxon>
        <taxon>Diplostraca</taxon>
        <taxon>Cladocera</taxon>
        <taxon>Anomopoda</taxon>
        <taxon>Daphniidae</taxon>
        <taxon>Daphnia</taxon>
    </lineage>
</organism>
<accession>E9GWT0</accession>
<dbReference type="AlphaFoldDB" id="E9GWT0"/>
<evidence type="ECO:0000313" key="2">
    <source>
        <dbReference type="Proteomes" id="UP000000305"/>
    </source>
</evidence>
<gene>
    <name evidence="1" type="ORF">DAPPUDRAFT_107336</name>
</gene>
<dbReference type="InParanoid" id="E9GWT0"/>
<proteinExistence type="predicted"/>
<dbReference type="EMBL" id="GL732571">
    <property type="protein sequence ID" value="EFX76065.1"/>
    <property type="molecule type" value="Genomic_DNA"/>
</dbReference>
<reference evidence="1 2" key="1">
    <citation type="journal article" date="2011" name="Science">
        <title>The ecoresponsive genome of Daphnia pulex.</title>
        <authorList>
            <person name="Colbourne J.K."/>
            <person name="Pfrender M.E."/>
            <person name="Gilbert D."/>
            <person name="Thomas W.K."/>
            <person name="Tucker A."/>
            <person name="Oakley T.H."/>
            <person name="Tokishita S."/>
            <person name="Aerts A."/>
            <person name="Arnold G.J."/>
            <person name="Basu M.K."/>
            <person name="Bauer D.J."/>
            <person name="Caceres C.E."/>
            <person name="Carmel L."/>
            <person name="Casola C."/>
            <person name="Choi J.H."/>
            <person name="Detter J.C."/>
            <person name="Dong Q."/>
            <person name="Dusheyko S."/>
            <person name="Eads B.D."/>
            <person name="Frohlich T."/>
            <person name="Geiler-Samerotte K.A."/>
            <person name="Gerlach D."/>
            <person name="Hatcher P."/>
            <person name="Jogdeo S."/>
            <person name="Krijgsveld J."/>
            <person name="Kriventseva E.V."/>
            <person name="Kultz D."/>
            <person name="Laforsch C."/>
            <person name="Lindquist E."/>
            <person name="Lopez J."/>
            <person name="Manak J.R."/>
            <person name="Muller J."/>
            <person name="Pangilinan J."/>
            <person name="Patwardhan R.P."/>
            <person name="Pitluck S."/>
            <person name="Pritham E.J."/>
            <person name="Rechtsteiner A."/>
            <person name="Rho M."/>
            <person name="Rogozin I.B."/>
            <person name="Sakarya O."/>
            <person name="Salamov A."/>
            <person name="Schaack S."/>
            <person name="Shapiro H."/>
            <person name="Shiga Y."/>
            <person name="Skalitzky C."/>
            <person name="Smith Z."/>
            <person name="Souvorov A."/>
            <person name="Sung W."/>
            <person name="Tang Z."/>
            <person name="Tsuchiya D."/>
            <person name="Tu H."/>
            <person name="Vos H."/>
            <person name="Wang M."/>
            <person name="Wolf Y.I."/>
            <person name="Yamagata H."/>
            <person name="Yamada T."/>
            <person name="Ye Y."/>
            <person name="Shaw J.R."/>
            <person name="Andrews J."/>
            <person name="Crease T.J."/>
            <person name="Tang H."/>
            <person name="Lucas S.M."/>
            <person name="Robertson H.M."/>
            <person name="Bork P."/>
            <person name="Koonin E.V."/>
            <person name="Zdobnov E.M."/>
            <person name="Grigoriev I.V."/>
            <person name="Lynch M."/>
            <person name="Boore J.L."/>
        </authorList>
    </citation>
    <scope>NUCLEOTIDE SEQUENCE [LARGE SCALE GENOMIC DNA]</scope>
</reference>
<evidence type="ECO:0000313" key="1">
    <source>
        <dbReference type="EMBL" id="EFX76065.1"/>
    </source>
</evidence>
<name>E9GWT0_DAPPU</name>
<protein>
    <submittedName>
        <fullName evidence="1">Uncharacterized protein</fullName>
    </submittedName>
</protein>
<dbReference type="Proteomes" id="UP000000305">
    <property type="component" value="Unassembled WGS sequence"/>
</dbReference>
<sequence>MENAAYPVVLGMDWIGKAGAVIYVKDEKPVVNVSKNYKEKICSPSVNREKEEVVGDDASKDITEQEFVDDDEEKAEIVSVETNHSFEKATDQLLLMDAMVEDEVIAPKREHKTRIQLKGVKRILASSVQFVESHGGKVARRLIETKQRKSKVIYGHHRNKSNPIYEPGDVFLVSRKPRSNGWTNKFIVAQKVNKSSHPEVNSPNKTITRSFVSRDNLSQNVDNLLRSGDLVLSGRTKCCETVWQCCHPVPPVFPHPLFLVDETNGPLLEFSVYVWRSSTGVVGACAQYRTSLTSIFSPFISSTATFGGN</sequence>